<reference evidence="1" key="1">
    <citation type="submission" date="2021-02" db="EMBL/GenBank/DDBJ databases">
        <authorList>
            <person name="Nowell W R."/>
        </authorList>
    </citation>
    <scope>NUCLEOTIDE SEQUENCE</scope>
</reference>
<evidence type="ECO:0000313" key="2">
    <source>
        <dbReference type="EMBL" id="CAF4235918.1"/>
    </source>
</evidence>
<evidence type="ECO:0000313" key="3">
    <source>
        <dbReference type="Proteomes" id="UP000677228"/>
    </source>
</evidence>
<proteinExistence type="predicted"/>
<protein>
    <submittedName>
        <fullName evidence="1">Uncharacterized protein</fullName>
    </submittedName>
</protein>
<name>A0A8S2FEJ0_9BILA</name>
<dbReference type="AlphaFoldDB" id="A0A8S2FEJ0"/>
<sequence length="68" mass="7880">IYAEIGIEFFTINCILYISYETKMKDGTWNWNKFSDDHEAVSALKVADIDGQLVTLDGRRLLVIQKLR</sequence>
<comment type="caution">
    <text evidence="1">The sequence shown here is derived from an EMBL/GenBank/DDBJ whole genome shotgun (WGS) entry which is preliminary data.</text>
</comment>
<evidence type="ECO:0000313" key="1">
    <source>
        <dbReference type="EMBL" id="CAF1439392.1"/>
    </source>
</evidence>
<feature type="non-terminal residue" evidence="1">
    <location>
        <position position="1"/>
    </location>
</feature>
<dbReference type="Proteomes" id="UP000682733">
    <property type="component" value="Unassembled WGS sequence"/>
</dbReference>
<dbReference type="EMBL" id="CAJNOK010028791">
    <property type="protein sequence ID" value="CAF1439392.1"/>
    <property type="molecule type" value="Genomic_DNA"/>
</dbReference>
<gene>
    <name evidence="1" type="ORF">OVA965_LOCUS34378</name>
    <name evidence="2" type="ORF">TMI583_LOCUS35294</name>
</gene>
<accession>A0A8S2FEJ0</accession>
<dbReference type="EMBL" id="CAJOBA010050589">
    <property type="protein sequence ID" value="CAF4235918.1"/>
    <property type="molecule type" value="Genomic_DNA"/>
</dbReference>
<dbReference type="Proteomes" id="UP000677228">
    <property type="component" value="Unassembled WGS sequence"/>
</dbReference>
<organism evidence="1 3">
    <name type="scientific">Didymodactylos carnosus</name>
    <dbReference type="NCBI Taxonomy" id="1234261"/>
    <lineage>
        <taxon>Eukaryota</taxon>
        <taxon>Metazoa</taxon>
        <taxon>Spiralia</taxon>
        <taxon>Gnathifera</taxon>
        <taxon>Rotifera</taxon>
        <taxon>Eurotatoria</taxon>
        <taxon>Bdelloidea</taxon>
        <taxon>Philodinida</taxon>
        <taxon>Philodinidae</taxon>
        <taxon>Didymodactylos</taxon>
    </lineage>
</organism>